<keyword evidence="2 6" id="KW-0645">Protease</keyword>
<dbReference type="InterPro" id="IPR000169">
    <property type="entry name" value="Pept_cys_AS"/>
</dbReference>
<sequence>MPSRLKFFRGQRYQHLKKRCRQQQRLFEDPEFPATNASLFYRRDPLQGVSWKRPGELCADPRLFVDGISPRDLHQGSLGNCWFVAAASCLASEPSIWKKVIPNPREQDWDPGRPHAYGGIFRFRFWRWGSWTEVVVDDRLPCRQGQLLFCRSAEPREFWSALLEKAYAKLNGCYEALEGGNTAEALVDFSGGISEPLALDEGGFGTDPEKRKELFQQLKKAHARAALVSCSIRSLPGEGPEAELPCGLVRGHAYGVTAVRTVHLRRRNLLELFKVKKLQLIRMRNPWGTVEWNGAWSDKSPEWQKVSQRNRKQMGVTVRDDGEFWMSFEDFCAHFTDVVICRRMNTARLSCRRSWKRQAGGCLNHRDTFLENPQFFFDVSGVRDSVLISLQQEDTRQLRGSGSGGHNLPIGFELFSVEQNRTWRLHRIPPRMAGSTYINSRSVLLRAEVPGGRYALLPTTFDPGQSSAFLLRIYSERPAKLRAVNRNDPPPPRCSCCSGSHQLITSVCVHRAVGLALPNSSKAPDVYVKVCSEGQAVRSCLHKATSSPDFNFKAVFCRRRPQKPIRIEVWARRFLRSTRLGYVKVLAAETPPDAGSGQVLRLQGGPPACPPGSILVETSTSSDLLAL</sequence>
<feature type="active site" evidence="5 6">
    <location>
        <position position="285"/>
    </location>
</feature>
<feature type="active site" evidence="5 6">
    <location>
        <position position="81"/>
    </location>
</feature>
<evidence type="ECO:0000256" key="5">
    <source>
        <dbReference type="PIRSR" id="PIRSR622684-1"/>
    </source>
</evidence>
<dbReference type="InterPro" id="IPR001300">
    <property type="entry name" value="Peptidase_C2_calpain_cat"/>
</dbReference>
<keyword evidence="10" id="KW-1185">Reference proteome</keyword>
<evidence type="ECO:0000259" key="8">
    <source>
        <dbReference type="PROSITE" id="PS50203"/>
    </source>
</evidence>
<keyword evidence="3 6" id="KW-0378">Hydrolase</keyword>
<dbReference type="SUPFAM" id="SSF49758">
    <property type="entry name" value="Calpain large subunit, middle domain (domain III)"/>
    <property type="match status" value="1"/>
</dbReference>
<dbReference type="GO" id="GO:0004198">
    <property type="term" value="F:calcium-dependent cysteine-type endopeptidase activity"/>
    <property type="evidence" value="ECO:0007669"/>
    <property type="project" value="InterPro"/>
</dbReference>
<organism evidence="9 10">
    <name type="scientific">Podarcis lilfordi</name>
    <name type="common">Lilford's wall lizard</name>
    <dbReference type="NCBI Taxonomy" id="74358"/>
    <lineage>
        <taxon>Eukaryota</taxon>
        <taxon>Metazoa</taxon>
        <taxon>Chordata</taxon>
        <taxon>Craniata</taxon>
        <taxon>Vertebrata</taxon>
        <taxon>Euteleostomi</taxon>
        <taxon>Lepidosauria</taxon>
        <taxon>Squamata</taxon>
        <taxon>Bifurcata</taxon>
        <taxon>Unidentata</taxon>
        <taxon>Episquamata</taxon>
        <taxon>Laterata</taxon>
        <taxon>Lacertibaenia</taxon>
        <taxon>Lacertidae</taxon>
        <taxon>Podarcis</taxon>
    </lineage>
</organism>
<dbReference type="InterPro" id="IPR038765">
    <property type="entry name" value="Papain-like_cys_pep_sf"/>
</dbReference>
<evidence type="ECO:0000256" key="6">
    <source>
        <dbReference type="PROSITE-ProRule" id="PRU00239"/>
    </source>
</evidence>
<feature type="domain" description="C2" evidence="7">
    <location>
        <begin position="486"/>
        <end position="600"/>
    </location>
</feature>
<evidence type="ECO:0000256" key="3">
    <source>
        <dbReference type="ARBA" id="ARBA00022801"/>
    </source>
</evidence>
<evidence type="ECO:0000259" key="7">
    <source>
        <dbReference type="PROSITE" id="PS50004"/>
    </source>
</evidence>
<dbReference type="SUPFAM" id="SSF49562">
    <property type="entry name" value="C2 domain (Calcium/lipid-binding domain, CaLB)"/>
    <property type="match status" value="1"/>
</dbReference>
<feature type="active site" evidence="5 6">
    <location>
        <position position="252"/>
    </location>
</feature>
<protein>
    <submittedName>
        <fullName evidence="9">Calpain-5-like isoform X1</fullName>
    </submittedName>
</protein>
<dbReference type="Pfam" id="PF00168">
    <property type="entry name" value="C2"/>
    <property type="match status" value="1"/>
</dbReference>
<dbReference type="PROSITE" id="PS50203">
    <property type="entry name" value="CALPAIN_CAT"/>
    <property type="match status" value="1"/>
</dbReference>
<dbReference type="SUPFAM" id="SSF54001">
    <property type="entry name" value="Cysteine proteinases"/>
    <property type="match status" value="1"/>
</dbReference>
<dbReference type="AlphaFoldDB" id="A0AA35L8S3"/>
<accession>A0AA35L8S3</accession>
<dbReference type="EMBL" id="OX395138">
    <property type="protein sequence ID" value="CAI5791644.1"/>
    <property type="molecule type" value="Genomic_DNA"/>
</dbReference>
<dbReference type="CDD" id="cd00044">
    <property type="entry name" value="CysPc"/>
    <property type="match status" value="1"/>
</dbReference>
<dbReference type="Gene3D" id="2.60.120.380">
    <property type="match status" value="1"/>
</dbReference>
<reference evidence="9" key="1">
    <citation type="submission" date="2022-12" db="EMBL/GenBank/DDBJ databases">
        <authorList>
            <person name="Alioto T."/>
            <person name="Alioto T."/>
            <person name="Gomez Garrido J."/>
        </authorList>
    </citation>
    <scope>NUCLEOTIDE SEQUENCE</scope>
</reference>
<dbReference type="PROSITE" id="PS00139">
    <property type="entry name" value="THIOL_PROTEASE_CYS"/>
    <property type="match status" value="1"/>
</dbReference>
<dbReference type="SMART" id="SM00230">
    <property type="entry name" value="CysPc"/>
    <property type="match status" value="1"/>
</dbReference>
<dbReference type="InterPro" id="IPR022682">
    <property type="entry name" value="Calpain_domain_III"/>
</dbReference>
<dbReference type="PROSITE" id="PS50004">
    <property type="entry name" value="C2"/>
    <property type="match status" value="1"/>
</dbReference>
<evidence type="ECO:0000256" key="1">
    <source>
        <dbReference type="ARBA" id="ARBA00007623"/>
    </source>
</evidence>
<comment type="similarity">
    <text evidence="1">Belongs to the peptidase C2 family.</text>
</comment>
<dbReference type="InterPro" id="IPR022684">
    <property type="entry name" value="Calpain_cysteine_protease"/>
</dbReference>
<dbReference type="GO" id="GO:0006508">
    <property type="term" value="P:proteolysis"/>
    <property type="evidence" value="ECO:0007669"/>
    <property type="project" value="UniProtKB-KW"/>
</dbReference>
<evidence type="ECO:0000313" key="10">
    <source>
        <dbReference type="Proteomes" id="UP001178461"/>
    </source>
</evidence>
<dbReference type="PANTHER" id="PTHR10183:SF405">
    <property type="entry name" value="CALPAIN-5"/>
    <property type="match status" value="1"/>
</dbReference>
<dbReference type="GO" id="GO:0005737">
    <property type="term" value="C:cytoplasm"/>
    <property type="evidence" value="ECO:0007669"/>
    <property type="project" value="TreeGrafter"/>
</dbReference>
<dbReference type="PANTHER" id="PTHR10183">
    <property type="entry name" value="CALPAIN"/>
    <property type="match status" value="1"/>
</dbReference>
<gene>
    <name evidence="9" type="ORF">PODLI_1B009987</name>
</gene>
<proteinExistence type="inferred from homology"/>
<dbReference type="FunFam" id="2.60.120.380:FF:000003">
    <property type="entry name" value="Calpain 5"/>
    <property type="match status" value="1"/>
</dbReference>
<dbReference type="SMART" id="SM00720">
    <property type="entry name" value="calpain_III"/>
    <property type="match status" value="1"/>
</dbReference>
<dbReference type="FunFam" id="3.90.70.10:FF:000064">
    <property type="entry name" value="calpain-6"/>
    <property type="match status" value="1"/>
</dbReference>
<keyword evidence="4 6" id="KW-0788">Thiol protease</keyword>
<dbReference type="InterPro" id="IPR022683">
    <property type="entry name" value="Calpain_III"/>
</dbReference>
<dbReference type="InterPro" id="IPR035892">
    <property type="entry name" value="C2_domain_sf"/>
</dbReference>
<dbReference type="InterPro" id="IPR036213">
    <property type="entry name" value="Calpain_III_sf"/>
</dbReference>
<feature type="domain" description="Calpain catalytic" evidence="8">
    <location>
        <begin position="26"/>
        <end position="344"/>
    </location>
</feature>
<dbReference type="Pfam" id="PF00648">
    <property type="entry name" value="Peptidase_C2"/>
    <property type="match status" value="1"/>
</dbReference>
<evidence type="ECO:0000313" key="9">
    <source>
        <dbReference type="EMBL" id="CAI5791644.1"/>
    </source>
</evidence>
<dbReference type="PRINTS" id="PR00704">
    <property type="entry name" value="CALPAIN"/>
</dbReference>
<dbReference type="Gene3D" id="3.90.70.10">
    <property type="entry name" value="Cysteine proteinases"/>
    <property type="match status" value="1"/>
</dbReference>
<evidence type="ECO:0000256" key="2">
    <source>
        <dbReference type="ARBA" id="ARBA00022670"/>
    </source>
</evidence>
<dbReference type="Proteomes" id="UP001178461">
    <property type="component" value="Chromosome 13"/>
</dbReference>
<dbReference type="InterPro" id="IPR000008">
    <property type="entry name" value="C2_dom"/>
</dbReference>
<dbReference type="Gene3D" id="2.60.40.150">
    <property type="entry name" value="C2 domain"/>
    <property type="match status" value="1"/>
</dbReference>
<name>A0AA35L8S3_9SAUR</name>
<evidence type="ECO:0000256" key="4">
    <source>
        <dbReference type="ARBA" id="ARBA00022807"/>
    </source>
</evidence>
<dbReference type="Pfam" id="PF01067">
    <property type="entry name" value="Calpain_III"/>
    <property type="match status" value="1"/>
</dbReference>